<dbReference type="EMBL" id="LK052886">
    <property type="protein sequence ID" value="CDR36806.1"/>
    <property type="molecule type" value="Genomic_DNA"/>
</dbReference>
<dbReference type="SUPFAM" id="SSF47144">
    <property type="entry name" value="HSC20 (HSCB), C-terminal oligomerisation domain"/>
    <property type="match status" value="1"/>
</dbReference>
<keyword evidence="2" id="KW-0143">Chaperone</keyword>
<dbReference type="PANTHER" id="PTHR14021">
    <property type="entry name" value="IRON-SULFUR CLUSTER CO-CHAPERONE PROTEIN HSCB"/>
    <property type="match status" value="1"/>
</dbReference>
<name>A0A061AI47_CYBFA</name>
<dbReference type="InterPro" id="IPR004640">
    <property type="entry name" value="HscB"/>
</dbReference>
<dbReference type="InterPro" id="IPR036386">
    <property type="entry name" value="HscB_C_sf"/>
</dbReference>
<evidence type="ECO:0000259" key="3">
    <source>
        <dbReference type="Pfam" id="PF07743"/>
    </source>
</evidence>
<evidence type="ECO:0000256" key="1">
    <source>
        <dbReference type="ARBA" id="ARBA00010476"/>
    </source>
</evidence>
<gene>
    <name evidence="4" type="ORF">CYFA0S_01e04654g</name>
</gene>
<dbReference type="GO" id="GO:0044571">
    <property type="term" value="P:[2Fe-2S] cluster assembly"/>
    <property type="evidence" value="ECO:0007669"/>
    <property type="project" value="InterPro"/>
</dbReference>
<dbReference type="GO" id="GO:0005739">
    <property type="term" value="C:mitochondrion"/>
    <property type="evidence" value="ECO:0007669"/>
    <property type="project" value="TreeGrafter"/>
</dbReference>
<dbReference type="InterPro" id="IPR001623">
    <property type="entry name" value="DnaJ_domain"/>
</dbReference>
<feature type="domain" description="Co-chaperone HscB C-terminal oligomerisation" evidence="3">
    <location>
        <begin position="146"/>
        <end position="218"/>
    </location>
</feature>
<evidence type="ECO:0000313" key="4">
    <source>
        <dbReference type="EMBL" id="CDR36806.1"/>
    </source>
</evidence>
<organism evidence="4">
    <name type="scientific">Cyberlindnera fabianii</name>
    <name type="common">Yeast</name>
    <name type="synonym">Hansenula fabianii</name>
    <dbReference type="NCBI Taxonomy" id="36022"/>
    <lineage>
        <taxon>Eukaryota</taxon>
        <taxon>Fungi</taxon>
        <taxon>Dikarya</taxon>
        <taxon>Ascomycota</taxon>
        <taxon>Saccharomycotina</taxon>
        <taxon>Saccharomycetes</taxon>
        <taxon>Phaffomycetales</taxon>
        <taxon>Phaffomycetaceae</taxon>
        <taxon>Cyberlindnera</taxon>
    </lineage>
</organism>
<evidence type="ECO:0000256" key="2">
    <source>
        <dbReference type="ARBA" id="ARBA00023186"/>
    </source>
</evidence>
<protein>
    <submittedName>
        <fullName evidence="4">CYFA0S01e04654g1_1</fullName>
    </submittedName>
</protein>
<dbReference type="InterPro" id="IPR036869">
    <property type="entry name" value="J_dom_sf"/>
</dbReference>
<dbReference type="InterPro" id="IPR009073">
    <property type="entry name" value="HscB_oligo_C"/>
</dbReference>
<dbReference type="PANTHER" id="PTHR14021:SF15">
    <property type="entry name" value="IRON-SULFUR CLUSTER CO-CHAPERONE PROTEIN HSCB"/>
    <property type="match status" value="1"/>
</dbReference>
<dbReference type="Pfam" id="PF07743">
    <property type="entry name" value="HSCB_C"/>
    <property type="match status" value="1"/>
</dbReference>
<comment type="similarity">
    <text evidence="1">Belongs to the HscB family.</text>
</comment>
<dbReference type="GO" id="GO:0051259">
    <property type="term" value="P:protein complex oligomerization"/>
    <property type="evidence" value="ECO:0007669"/>
    <property type="project" value="InterPro"/>
</dbReference>
<dbReference type="OrthoDB" id="448954at2759"/>
<dbReference type="GO" id="GO:0001671">
    <property type="term" value="F:ATPase activator activity"/>
    <property type="evidence" value="ECO:0007669"/>
    <property type="project" value="InterPro"/>
</dbReference>
<dbReference type="Gene3D" id="1.20.1280.20">
    <property type="entry name" value="HscB, C-terminal domain"/>
    <property type="match status" value="1"/>
</dbReference>
<proteinExistence type="inferred from homology"/>
<reference evidence="4" key="1">
    <citation type="journal article" date="2014" name="Genome Announc.">
        <title>Genome sequence of the yeast Cyberlindnera fabianii (Hansenula fabianii).</title>
        <authorList>
            <person name="Freel K.C."/>
            <person name="Sarilar V."/>
            <person name="Neuveglise C."/>
            <person name="Devillers H."/>
            <person name="Friedrich A."/>
            <person name="Schacherer J."/>
        </authorList>
    </citation>
    <scope>NUCLEOTIDE SEQUENCE</scope>
    <source>
        <strain evidence="4">YJS4271</strain>
    </source>
</reference>
<dbReference type="SUPFAM" id="SSF46565">
    <property type="entry name" value="Chaperone J-domain"/>
    <property type="match status" value="1"/>
</dbReference>
<dbReference type="PhylomeDB" id="A0A061AI47"/>
<sequence length="230" mass="26818">MIGFGGNALRYIVNWKKCVRTFTHSTNYKRGRTLLHLYRDMLRFARLLSTKSTKNLFQLFPKTCPSQPPVFTVDKRSLRKEFRTLQQQLHPDSNVETVNYDDAQSSLLNKAYNTLKSPLLRAQHLLELQAGIDLSADGVSQEYSSQDKTLLFEILEIHEQLESAESEEEIESLKMENNKRIMESEELLNDLFQKHEYQQAALETIKLKYWTNIDNAIKNWEPGKPVNLTH</sequence>
<dbReference type="GO" id="GO:0051087">
    <property type="term" value="F:protein-folding chaperone binding"/>
    <property type="evidence" value="ECO:0007669"/>
    <property type="project" value="InterPro"/>
</dbReference>
<dbReference type="AlphaFoldDB" id="A0A061AI47"/>
<dbReference type="CDD" id="cd06257">
    <property type="entry name" value="DnaJ"/>
    <property type="match status" value="1"/>
</dbReference>
<dbReference type="VEuPathDB" id="FungiDB:BON22_0634"/>
<dbReference type="NCBIfam" id="TIGR00714">
    <property type="entry name" value="hscB"/>
    <property type="match status" value="1"/>
</dbReference>
<dbReference type="Gene3D" id="1.10.287.110">
    <property type="entry name" value="DnaJ domain"/>
    <property type="match status" value="1"/>
</dbReference>
<accession>A0A061AI47</accession>